<evidence type="ECO:0000313" key="2">
    <source>
        <dbReference type="Proteomes" id="UP001062846"/>
    </source>
</evidence>
<sequence length="598" mass="66931">MAMEFLFPHTNTIVAGGVIPLLLLLYYYFLRRSKTSKHIPPPEAGGAWPIIGHLHLLGTTSDRLPHVTLGAMADEYGPIFTIRVGLKRAVVVSDWEIAKECFTTHDTFVSSRPKFIAAQHLCYNYSMVGFCPYGAYHSFKSRYRSSSRYRSGCIGIGSRRLELLKHVRVSETEASIKELHKVCTEAKTNSGCVLVEMKRWFSDLTMNVVVRMVVGKRFFGVATDGDGKEGRRCQKALRDLFYFLGLFLAADAIPFLRWLDLGGHEKAMKETFKEADNLSSRWLDEHRRRRESGESCKGDQDFMDVMLSTLEGTDLAGHDADTINKSTCLNIIGGGADTTSIMLTWVLSLLLNNRHVLRKAQEELDLHVGKERQVDESDINKLFYLQAIVKEVVFNSGLPNPEWTMRRALEAFREFSDVVVPSRFHMDNPTVEDFISQWRAPENGCFKLNCDAAVGKNGEEASAAVVIRDNKGILVNGSAVLTSVSSPLQGELVAIRQACGMISDLGYQNALVESDSQVAIKLSVSELVPPWEVSAVVWDIRKMREDLNIIFGWVKRTANKLAHVVAKNALKGLLPRDWVVLPPNFISSILARDSLLCL</sequence>
<reference evidence="1" key="1">
    <citation type="submission" date="2022-02" db="EMBL/GenBank/DDBJ databases">
        <title>Plant Genome Project.</title>
        <authorList>
            <person name="Zhang R.-G."/>
        </authorList>
    </citation>
    <scope>NUCLEOTIDE SEQUENCE</scope>
    <source>
        <strain evidence="1">AT1</strain>
    </source>
</reference>
<keyword evidence="2" id="KW-1185">Reference proteome</keyword>
<evidence type="ECO:0000313" key="1">
    <source>
        <dbReference type="EMBL" id="KAI8549783.1"/>
    </source>
</evidence>
<dbReference type="EMBL" id="CM046393">
    <property type="protein sequence ID" value="KAI8549783.1"/>
    <property type="molecule type" value="Genomic_DNA"/>
</dbReference>
<accession>A0ACC0N8Z2</accession>
<protein>
    <submittedName>
        <fullName evidence="1">Uncharacterized protein</fullName>
    </submittedName>
</protein>
<comment type="caution">
    <text evidence="1">The sequence shown here is derived from an EMBL/GenBank/DDBJ whole genome shotgun (WGS) entry which is preliminary data.</text>
</comment>
<dbReference type="Proteomes" id="UP001062846">
    <property type="component" value="Chromosome 6"/>
</dbReference>
<proteinExistence type="predicted"/>
<organism evidence="1 2">
    <name type="scientific">Rhododendron molle</name>
    <name type="common">Chinese azalea</name>
    <name type="synonym">Azalea mollis</name>
    <dbReference type="NCBI Taxonomy" id="49168"/>
    <lineage>
        <taxon>Eukaryota</taxon>
        <taxon>Viridiplantae</taxon>
        <taxon>Streptophyta</taxon>
        <taxon>Embryophyta</taxon>
        <taxon>Tracheophyta</taxon>
        <taxon>Spermatophyta</taxon>
        <taxon>Magnoliopsida</taxon>
        <taxon>eudicotyledons</taxon>
        <taxon>Gunneridae</taxon>
        <taxon>Pentapetalae</taxon>
        <taxon>asterids</taxon>
        <taxon>Ericales</taxon>
        <taxon>Ericaceae</taxon>
        <taxon>Ericoideae</taxon>
        <taxon>Rhodoreae</taxon>
        <taxon>Rhododendron</taxon>
    </lineage>
</organism>
<name>A0ACC0N8Z2_RHOML</name>
<gene>
    <name evidence="1" type="ORF">RHMOL_Rhmol06G0052200</name>
</gene>